<gene>
    <name evidence="1" type="ORF">Tci_918037</name>
</gene>
<name>A0A699WK17_TANCI</name>
<accession>A0A699WK17</accession>
<organism evidence="1">
    <name type="scientific">Tanacetum cinerariifolium</name>
    <name type="common">Dalmatian daisy</name>
    <name type="synonym">Chrysanthemum cinerariifolium</name>
    <dbReference type="NCBI Taxonomy" id="118510"/>
    <lineage>
        <taxon>Eukaryota</taxon>
        <taxon>Viridiplantae</taxon>
        <taxon>Streptophyta</taxon>
        <taxon>Embryophyta</taxon>
        <taxon>Tracheophyta</taxon>
        <taxon>Spermatophyta</taxon>
        <taxon>Magnoliopsida</taxon>
        <taxon>eudicotyledons</taxon>
        <taxon>Gunneridae</taxon>
        <taxon>Pentapetalae</taxon>
        <taxon>asterids</taxon>
        <taxon>campanulids</taxon>
        <taxon>Asterales</taxon>
        <taxon>Asteraceae</taxon>
        <taxon>Asteroideae</taxon>
        <taxon>Anthemideae</taxon>
        <taxon>Anthemidinae</taxon>
        <taxon>Tanacetum</taxon>
    </lineage>
</organism>
<evidence type="ECO:0000313" key="1">
    <source>
        <dbReference type="EMBL" id="GFD46068.1"/>
    </source>
</evidence>
<proteinExistence type="predicted"/>
<comment type="caution">
    <text evidence="1">The sequence shown here is derived from an EMBL/GenBank/DDBJ whole genome shotgun (WGS) entry which is preliminary data.</text>
</comment>
<feature type="non-terminal residue" evidence="1">
    <location>
        <position position="139"/>
    </location>
</feature>
<dbReference type="EMBL" id="BKCJ011664602">
    <property type="protein sequence ID" value="GFD46068.1"/>
    <property type="molecule type" value="Genomic_DNA"/>
</dbReference>
<sequence>NPTATSKVPSADQVEPAVSLTVESEILTVSLPVPTVFLDSGLRLISKGVFSQKEAPSLGNALTLSNRFEDTFGDTTNAVTLNEVEDNLSNMDTSIPVSPTPTFRIQKDHPKSQIIGPVDTHVQTRHKSKDMEEQSFIAS</sequence>
<dbReference type="AlphaFoldDB" id="A0A699WK17"/>
<reference evidence="1" key="1">
    <citation type="journal article" date="2019" name="Sci. Rep.">
        <title>Draft genome of Tanacetum cinerariifolium, the natural source of mosquito coil.</title>
        <authorList>
            <person name="Yamashiro T."/>
            <person name="Shiraishi A."/>
            <person name="Satake H."/>
            <person name="Nakayama K."/>
        </authorList>
    </citation>
    <scope>NUCLEOTIDE SEQUENCE</scope>
</reference>
<protein>
    <submittedName>
        <fullName evidence="1">Ribonuclease H-like domain-containing protein</fullName>
    </submittedName>
</protein>
<feature type="non-terminal residue" evidence="1">
    <location>
        <position position="1"/>
    </location>
</feature>